<name>A0AAV4PTF2_CAEEX</name>
<sequence length="82" mass="9064">MMMFAIVDTLLGVLLPTNPIAPALSFPVSLISQKRYNPTSIASKTSQSPLAVIEMRGEITRIFLQTSFRTSYRVLSGSILFQ</sequence>
<organism evidence="2 3">
    <name type="scientific">Caerostris extrusa</name>
    <name type="common">Bark spider</name>
    <name type="synonym">Caerostris bankana</name>
    <dbReference type="NCBI Taxonomy" id="172846"/>
    <lineage>
        <taxon>Eukaryota</taxon>
        <taxon>Metazoa</taxon>
        <taxon>Ecdysozoa</taxon>
        <taxon>Arthropoda</taxon>
        <taxon>Chelicerata</taxon>
        <taxon>Arachnida</taxon>
        <taxon>Araneae</taxon>
        <taxon>Araneomorphae</taxon>
        <taxon>Entelegynae</taxon>
        <taxon>Araneoidea</taxon>
        <taxon>Araneidae</taxon>
        <taxon>Caerostris</taxon>
    </lineage>
</organism>
<accession>A0AAV4PTF2</accession>
<keyword evidence="1" id="KW-0732">Signal</keyword>
<evidence type="ECO:0000313" key="2">
    <source>
        <dbReference type="EMBL" id="GIX98487.1"/>
    </source>
</evidence>
<evidence type="ECO:0000256" key="1">
    <source>
        <dbReference type="SAM" id="SignalP"/>
    </source>
</evidence>
<keyword evidence="3" id="KW-1185">Reference proteome</keyword>
<feature type="chain" id="PRO_5043629733" description="Secreted protein" evidence="1">
    <location>
        <begin position="26"/>
        <end position="82"/>
    </location>
</feature>
<gene>
    <name evidence="2" type="ORF">CEXT_609691</name>
</gene>
<evidence type="ECO:0000313" key="3">
    <source>
        <dbReference type="Proteomes" id="UP001054945"/>
    </source>
</evidence>
<dbReference type="Proteomes" id="UP001054945">
    <property type="component" value="Unassembled WGS sequence"/>
</dbReference>
<evidence type="ECO:0008006" key="4">
    <source>
        <dbReference type="Google" id="ProtNLM"/>
    </source>
</evidence>
<dbReference type="AlphaFoldDB" id="A0AAV4PTF2"/>
<dbReference type="EMBL" id="BPLR01004918">
    <property type="protein sequence ID" value="GIX98487.1"/>
    <property type="molecule type" value="Genomic_DNA"/>
</dbReference>
<reference evidence="2 3" key="1">
    <citation type="submission" date="2021-06" db="EMBL/GenBank/DDBJ databases">
        <title>Caerostris extrusa draft genome.</title>
        <authorList>
            <person name="Kono N."/>
            <person name="Arakawa K."/>
        </authorList>
    </citation>
    <scope>NUCLEOTIDE SEQUENCE [LARGE SCALE GENOMIC DNA]</scope>
</reference>
<protein>
    <recommendedName>
        <fullName evidence="4">Secreted protein</fullName>
    </recommendedName>
</protein>
<comment type="caution">
    <text evidence="2">The sequence shown here is derived from an EMBL/GenBank/DDBJ whole genome shotgun (WGS) entry which is preliminary data.</text>
</comment>
<feature type="signal peptide" evidence="1">
    <location>
        <begin position="1"/>
        <end position="25"/>
    </location>
</feature>
<proteinExistence type="predicted"/>